<gene>
    <name evidence="1" type="ORF">ACFQE6_06975</name>
</gene>
<name>A0ABD5SMC7_9EURY</name>
<evidence type="ECO:0000313" key="2">
    <source>
        <dbReference type="Proteomes" id="UP001596383"/>
    </source>
</evidence>
<dbReference type="RefSeq" id="WP_273737830.1">
    <property type="nucleotide sequence ID" value="NZ_JAQIVI010000098.1"/>
</dbReference>
<evidence type="ECO:0000313" key="1">
    <source>
        <dbReference type="EMBL" id="MFC6764772.1"/>
    </source>
</evidence>
<sequence length="77" mass="9024">MKIKNDRVSVLDIYDVVRAEDGEIQAISEMWDFGADLVRKAVEWCDKNPKEVEKQCEEKNEHLNSILEAEANWREDT</sequence>
<dbReference type="Proteomes" id="UP001596383">
    <property type="component" value="Unassembled WGS sequence"/>
</dbReference>
<keyword evidence="2" id="KW-1185">Reference proteome</keyword>
<dbReference type="EMBL" id="JBHSWV010000098">
    <property type="protein sequence ID" value="MFC6764772.1"/>
    <property type="molecule type" value="Genomic_DNA"/>
</dbReference>
<proteinExistence type="predicted"/>
<dbReference type="AlphaFoldDB" id="A0ABD5SMC7"/>
<comment type="caution">
    <text evidence="1">The sequence shown here is derived from an EMBL/GenBank/DDBJ whole genome shotgun (WGS) entry which is preliminary data.</text>
</comment>
<protein>
    <submittedName>
        <fullName evidence="1">Uncharacterized protein</fullName>
    </submittedName>
</protein>
<reference evidence="1 2" key="1">
    <citation type="journal article" date="2019" name="Int. J. Syst. Evol. Microbiol.">
        <title>The Global Catalogue of Microorganisms (GCM) 10K type strain sequencing project: providing services to taxonomists for standard genome sequencing and annotation.</title>
        <authorList>
            <consortium name="The Broad Institute Genomics Platform"/>
            <consortium name="The Broad Institute Genome Sequencing Center for Infectious Disease"/>
            <person name="Wu L."/>
            <person name="Ma J."/>
        </authorList>
    </citation>
    <scope>NUCLEOTIDE SEQUENCE [LARGE SCALE GENOMIC DNA]</scope>
    <source>
        <strain evidence="1 2">LMG 29247</strain>
    </source>
</reference>
<organism evidence="1 2">
    <name type="scientific">Natrinema soli</name>
    <dbReference type="NCBI Taxonomy" id="1930624"/>
    <lineage>
        <taxon>Archaea</taxon>
        <taxon>Methanobacteriati</taxon>
        <taxon>Methanobacteriota</taxon>
        <taxon>Stenosarchaea group</taxon>
        <taxon>Halobacteria</taxon>
        <taxon>Halobacteriales</taxon>
        <taxon>Natrialbaceae</taxon>
        <taxon>Natrinema</taxon>
    </lineage>
</organism>
<accession>A0ABD5SMC7</accession>